<dbReference type="SUPFAM" id="SSF57783">
    <property type="entry name" value="Zinc beta-ribbon"/>
    <property type="match status" value="1"/>
</dbReference>
<evidence type="ECO:0000256" key="2">
    <source>
        <dbReference type="ARBA" id="ARBA00022771"/>
    </source>
</evidence>
<proteinExistence type="predicted"/>
<sequence>MDKEAYYKWCRDQKREGWLYKDDHHWDSPFYKQKQDVHEIESLCPKCKHTRAIPFSVQERSMDEGMTNYLRCSLCGHTIRI</sequence>
<keyword evidence="2 4" id="KW-0863">Zinc-finger</keyword>
<gene>
    <name evidence="6" type="ORF">CONCODRAFT_77281</name>
</gene>
<dbReference type="Proteomes" id="UP000070444">
    <property type="component" value="Unassembled WGS sequence"/>
</dbReference>
<evidence type="ECO:0000256" key="1">
    <source>
        <dbReference type="ARBA" id="ARBA00022723"/>
    </source>
</evidence>
<dbReference type="InterPro" id="IPR001222">
    <property type="entry name" value="Znf_TFIIS"/>
</dbReference>
<dbReference type="Pfam" id="PF01096">
    <property type="entry name" value="Zn_ribbon_TFIIS"/>
    <property type="match status" value="1"/>
</dbReference>
<dbReference type="GO" id="GO:0003676">
    <property type="term" value="F:nucleic acid binding"/>
    <property type="evidence" value="ECO:0007669"/>
    <property type="project" value="InterPro"/>
</dbReference>
<reference evidence="6 7" key="1">
    <citation type="journal article" date="2015" name="Genome Biol. Evol.">
        <title>Phylogenomic analyses indicate that early fungi evolved digesting cell walls of algal ancestors of land plants.</title>
        <authorList>
            <person name="Chang Y."/>
            <person name="Wang S."/>
            <person name="Sekimoto S."/>
            <person name="Aerts A.L."/>
            <person name="Choi C."/>
            <person name="Clum A."/>
            <person name="LaButti K.M."/>
            <person name="Lindquist E.A."/>
            <person name="Yee Ngan C."/>
            <person name="Ohm R.A."/>
            <person name="Salamov A.A."/>
            <person name="Grigoriev I.V."/>
            <person name="Spatafora J.W."/>
            <person name="Berbee M.L."/>
        </authorList>
    </citation>
    <scope>NUCLEOTIDE SEQUENCE [LARGE SCALE GENOMIC DNA]</scope>
    <source>
        <strain evidence="6 7">NRRL 28638</strain>
    </source>
</reference>
<protein>
    <recommendedName>
        <fullName evidence="5">TFIIS-type domain-containing protein</fullName>
    </recommendedName>
</protein>
<dbReference type="GO" id="GO:0008270">
    <property type="term" value="F:zinc ion binding"/>
    <property type="evidence" value="ECO:0007669"/>
    <property type="project" value="UniProtKB-KW"/>
</dbReference>
<evidence type="ECO:0000259" key="5">
    <source>
        <dbReference type="PROSITE" id="PS51133"/>
    </source>
</evidence>
<keyword evidence="1" id="KW-0479">Metal-binding</keyword>
<accession>A0A137PET5</accession>
<dbReference type="EMBL" id="KQ964435">
    <property type="protein sequence ID" value="KXN73518.1"/>
    <property type="molecule type" value="Genomic_DNA"/>
</dbReference>
<dbReference type="GO" id="GO:0006351">
    <property type="term" value="P:DNA-templated transcription"/>
    <property type="evidence" value="ECO:0007669"/>
    <property type="project" value="InterPro"/>
</dbReference>
<dbReference type="Gene3D" id="2.20.25.10">
    <property type="match status" value="1"/>
</dbReference>
<dbReference type="AlphaFoldDB" id="A0A137PET5"/>
<evidence type="ECO:0000256" key="3">
    <source>
        <dbReference type="ARBA" id="ARBA00022833"/>
    </source>
</evidence>
<keyword evidence="7" id="KW-1185">Reference proteome</keyword>
<keyword evidence="3" id="KW-0862">Zinc</keyword>
<evidence type="ECO:0000313" key="7">
    <source>
        <dbReference type="Proteomes" id="UP000070444"/>
    </source>
</evidence>
<feature type="domain" description="TFIIS-type" evidence="5">
    <location>
        <begin position="40"/>
        <end position="80"/>
    </location>
</feature>
<dbReference type="PROSITE" id="PS51133">
    <property type="entry name" value="ZF_TFIIS_2"/>
    <property type="match status" value="1"/>
</dbReference>
<evidence type="ECO:0000256" key="4">
    <source>
        <dbReference type="PROSITE-ProRule" id="PRU00472"/>
    </source>
</evidence>
<evidence type="ECO:0000313" key="6">
    <source>
        <dbReference type="EMBL" id="KXN73518.1"/>
    </source>
</evidence>
<organism evidence="6 7">
    <name type="scientific">Conidiobolus coronatus (strain ATCC 28846 / CBS 209.66 / NRRL 28638)</name>
    <name type="common">Delacroixia coronata</name>
    <dbReference type="NCBI Taxonomy" id="796925"/>
    <lineage>
        <taxon>Eukaryota</taxon>
        <taxon>Fungi</taxon>
        <taxon>Fungi incertae sedis</taxon>
        <taxon>Zoopagomycota</taxon>
        <taxon>Entomophthoromycotina</taxon>
        <taxon>Entomophthoromycetes</taxon>
        <taxon>Entomophthorales</taxon>
        <taxon>Ancylistaceae</taxon>
        <taxon>Conidiobolus</taxon>
    </lineage>
</organism>
<name>A0A137PET5_CONC2</name>
<dbReference type="SMART" id="SM00440">
    <property type="entry name" value="ZnF_C2C2"/>
    <property type="match status" value="1"/>
</dbReference>